<dbReference type="Proteomes" id="UP001197093">
    <property type="component" value="Unassembled WGS sequence"/>
</dbReference>
<keyword evidence="4" id="KW-1185">Reference proteome</keyword>
<feature type="transmembrane region" description="Helical" evidence="2">
    <location>
        <begin position="168"/>
        <end position="190"/>
    </location>
</feature>
<evidence type="ECO:0000313" key="4">
    <source>
        <dbReference type="Proteomes" id="UP001197093"/>
    </source>
</evidence>
<feature type="compositionally biased region" description="Low complexity" evidence="1">
    <location>
        <begin position="209"/>
        <end position="241"/>
    </location>
</feature>
<reference evidence="3" key="1">
    <citation type="submission" date="2023-02" db="EMBL/GenBank/DDBJ databases">
        <authorList>
            <person name="Palmer J.M."/>
        </authorList>
    </citation>
    <scope>NUCLEOTIDE SEQUENCE</scope>
    <source>
        <strain evidence="3">FW57</strain>
    </source>
</reference>
<evidence type="ECO:0008006" key="5">
    <source>
        <dbReference type="Google" id="ProtNLM"/>
    </source>
</evidence>
<keyword evidence="2" id="KW-1133">Transmembrane helix</keyword>
<evidence type="ECO:0000256" key="1">
    <source>
        <dbReference type="SAM" id="MobiDB-lite"/>
    </source>
</evidence>
<gene>
    <name evidence="3" type="ORF">NEMBOFW57_001994</name>
</gene>
<dbReference type="EMBL" id="JAHCVI010000001">
    <property type="protein sequence ID" value="KAG7291965.1"/>
    <property type="molecule type" value="Genomic_DNA"/>
</dbReference>
<protein>
    <recommendedName>
        <fullName evidence="5">Apple domain-containing protein</fullName>
    </recommendedName>
</protein>
<name>A0AAD4F3E2_9PEZI</name>
<comment type="caution">
    <text evidence="3">The sequence shown here is derived from an EMBL/GenBank/DDBJ whole genome shotgun (WGS) entry which is preliminary data.</text>
</comment>
<feature type="region of interest" description="Disordered" evidence="1">
    <location>
        <begin position="1"/>
        <end position="83"/>
    </location>
</feature>
<accession>A0AAD4F3E2</accession>
<evidence type="ECO:0000256" key="2">
    <source>
        <dbReference type="SAM" id="Phobius"/>
    </source>
</evidence>
<feature type="compositionally biased region" description="Basic and acidic residues" evidence="1">
    <location>
        <begin position="70"/>
        <end position="83"/>
    </location>
</feature>
<keyword evidence="2" id="KW-0812">Transmembrane</keyword>
<feature type="compositionally biased region" description="Basic and acidic residues" evidence="1">
    <location>
        <begin position="136"/>
        <end position="147"/>
    </location>
</feature>
<evidence type="ECO:0000313" key="3">
    <source>
        <dbReference type="EMBL" id="KAG7291965.1"/>
    </source>
</evidence>
<proteinExistence type="predicted"/>
<feature type="region of interest" description="Disordered" evidence="1">
    <location>
        <begin position="113"/>
        <end position="159"/>
    </location>
</feature>
<organism evidence="3 4">
    <name type="scientific">Staphylotrichum longicolle</name>
    <dbReference type="NCBI Taxonomy" id="669026"/>
    <lineage>
        <taxon>Eukaryota</taxon>
        <taxon>Fungi</taxon>
        <taxon>Dikarya</taxon>
        <taxon>Ascomycota</taxon>
        <taxon>Pezizomycotina</taxon>
        <taxon>Sordariomycetes</taxon>
        <taxon>Sordariomycetidae</taxon>
        <taxon>Sordariales</taxon>
        <taxon>Chaetomiaceae</taxon>
        <taxon>Staphylotrichum</taxon>
    </lineage>
</organism>
<dbReference type="AlphaFoldDB" id="A0AAD4F3E2"/>
<sequence>MDPSPHRGAPSHPHHKHNDSANSSNDQNQHRVRFAEGEPQATYTIHQPTPRRERAAAAPSSSTTQPAVYWDERGPDRDIDRDSDANLAGYTFYREGTPTPPDYETPEKRLGHHGHGGGFGGPIAENSTIGGGTIGSERDFNLGHHNDNGNWSGNGSHGKPFSAKKRTLWISIAVGVLLLIGIAVGVGVGVSLNMGKGKAPAGQATETASSSLPGSVSDPSPTPTSSPTTTPGGTGGAVDTTSSAAAPRPTYNSDCPALNNTIYHVPGSTRRFLRVCGIDYSGTGATDLAEAYTESMADCMNSCASFDQCTACSWGYLQGDVGDRHRCYMKKDLKQSHVAASDWCFAILQK</sequence>
<feature type="region of interest" description="Disordered" evidence="1">
    <location>
        <begin position="196"/>
        <end position="250"/>
    </location>
</feature>
<keyword evidence="2" id="KW-0472">Membrane</keyword>